<dbReference type="InterPro" id="IPR000571">
    <property type="entry name" value="Znf_CCCH"/>
</dbReference>
<evidence type="ECO:0000256" key="3">
    <source>
        <dbReference type="ARBA" id="ARBA00022833"/>
    </source>
</evidence>
<evidence type="ECO:0000256" key="4">
    <source>
        <dbReference type="PROSITE-ProRule" id="PRU00723"/>
    </source>
</evidence>
<keyword evidence="8" id="KW-1185">Reference proteome</keyword>
<dbReference type="OrthoDB" id="10250660at2759"/>
<feature type="zinc finger region" description="C3H1-type" evidence="4">
    <location>
        <begin position="88"/>
        <end position="117"/>
    </location>
</feature>
<evidence type="ECO:0000256" key="2">
    <source>
        <dbReference type="ARBA" id="ARBA00022771"/>
    </source>
</evidence>
<keyword evidence="1 4" id="KW-0479">Metal-binding</keyword>
<feature type="compositionally biased region" description="Acidic residues" evidence="5">
    <location>
        <begin position="144"/>
        <end position="157"/>
    </location>
</feature>
<dbReference type="SUPFAM" id="SSF53335">
    <property type="entry name" value="S-adenosyl-L-methionine-dependent methyltransferases"/>
    <property type="match status" value="1"/>
</dbReference>
<keyword evidence="2 4" id="KW-0863">Zinc-finger</keyword>
<sequence length="568" mass="62550">MTASTEGETPSMETQSPSNGSAADLPMSTQESDTPLEPNPSTQQLPDATLQPTNGAETGQKRKREDENPKTANGLDPDPKSRGSVHPLYKTSLCSYFRRHSASCSHGETCRFAHSEEELQPRPDGSWDPTSERAKKLLKRETEDKDEEGEGQEEEESVMMTEVLAESGDPQLSKCLIHLPRKWNSDQLKTFLDEQARLWTVTANVWIEENGGEKGVTFKAAKKKKGMVVGFITFEAAEHVKSTTEVLEGKTFGNNKLKVGDVIPRSYDDKIKLAQKKYQTVESGAVEPAEASAVLSDHGNTDSSGSNGKSACDVVTPLAHMPYAEQLEQKKNSLLQLLKRLVSCVQPCYLSVGLFNIMMPVFIGGALDEPFLLLQTRNARKACPKGVSLPEWVVKSREIGGLPCELEGIIESPLINGYRNKCEFSVGYSVQGKPTVGFMLGNFREGVTAVEEPVDCPNVSMIACKYALIFQEFLQNSALPIWNRFNNIGFWRQLTVREGRRPQEDTSGRSDETNIAEVMLMVQVCTTGYDDDVINSEIERMTQAFAAGAASTSPPLPLTALLLQNNRS</sequence>
<dbReference type="Proteomes" id="UP001153076">
    <property type="component" value="Unassembled WGS sequence"/>
</dbReference>
<dbReference type="SMART" id="SM00356">
    <property type="entry name" value="ZnF_C3H1"/>
    <property type="match status" value="1"/>
</dbReference>
<proteinExistence type="predicted"/>
<protein>
    <recommendedName>
        <fullName evidence="6">C3H1-type domain-containing protein</fullName>
    </recommendedName>
</protein>
<evidence type="ECO:0000256" key="5">
    <source>
        <dbReference type="SAM" id="MobiDB-lite"/>
    </source>
</evidence>
<dbReference type="GO" id="GO:0003723">
    <property type="term" value="F:RNA binding"/>
    <property type="evidence" value="ECO:0007669"/>
    <property type="project" value="TreeGrafter"/>
</dbReference>
<evidence type="ECO:0000259" key="6">
    <source>
        <dbReference type="PROSITE" id="PS50103"/>
    </source>
</evidence>
<dbReference type="EMBL" id="JAKOGI010000496">
    <property type="protein sequence ID" value="KAJ8434169.1"/>
    <property type="molecule type" value="Genomic_DNA"/>
</dbReference>
<feature type="region of interest" description="Disordered" evidence="5">
    <location>
        <begin position="138"/>
        <end position="157"/>
    </location>
</feature>
<dbReference type="GO" id="GO:0008270">
    <property type="term" value="F:zinc ion binding"/>
    <property type="evidence" value="ECO:0007669"/>
    <property type="project" value="UniProtKB-KW"/>
</dbReference>
<dbReference type="InterPro" id="IPR036855">
    <property type="entry name" value="Znf_CCCH_sf"/>
</dbReference>
<dbReference type="Pfam" id="PF00642">
    <property type="entry name" value="zf-CCCH"/>
    <property type="match status" value="1"/>
</dbReference>
<feature type="compositionally biased region" description="Basic and acidic residues" evidence="5">
    <location>
        <begin position="59"/>
        <end position="69"/>
    </location>
</feature>
<organism evidence="7 8">
    <name type="scientific">Carnegiea gigantea</name>
    <dbReference type="NCBI Taxonomy" id="171969"/>
    <lineage>
        <taxon>Eukaryota</taxon>
        <taxon>Viridiplantae</taxon>
        <taxon>Streptophyta</taxon>
        <taxon>Embryophyta</taxon>
        <taxon>Tracheophyta</taxon>
        <taxon>Spermatophyta</taxon>
        <taxon>Magnoliopsida</taxon>
        <taxon>eudicotyledons</taxon>
        <taxon>Gunneridae</taxon>
        <taxon>Pentapetalae</taxon>
        <taxon>Caryophyllales</taxon>
        <taxon>Cactineae</taxon>
        <taxon>Cactaceae</taxon>
        <taxon>Cactoideae</taxon>
        <taxon>Echinocereeae</taxon>
        <taxon>Carnegiea</taxon>
    </lineage>
</organism>
<gene>
    <name evidence="7" type="ORF">Cgig2_009736</name>
</gene>
<dbReference type="InterPro" id="IPR029063">
    <property type="entry name" value="SAM-dependent_MTases_sf"/>
</dbReference>
<dbReference type="Gene3D" id="4.10.1000.10">
    <property type="entry name" value="Zinc finger, CCCH-type"/>
    <property type="match status" value="1"/>
</dbReference>
<evidence type="ECO:0000256" key="1">
    <source>
        <dbReference type="ARBA" id="ARBA00022723"/>
    </source>
</evidence>
<name>A0A9Q1K0A0_9CARY</name>
<dbReference type="InterPro" id="IPR045850">
    <property type="entry name" value="TRM2_met"/>
</dbReference>
<reference evidence="7" key="1">
    <citation type="submission" date="2022-04" db="EMBL/GenBank/DDBJ databases">
        <title>Carnegiea gigantea Genome sequencing and assembly v2.</title>
        <authorList>
            <person name="Copetti D."/>
            <person name="Sanderson M.J."/>
            <person name="Burquez A."/>
            <person name="Wojciechowski M.F."/>
        </authorList>
    </citation>
    <scope>NUCLEOTIDE SEQUENCE</scope>
    <source>
        <strain evidence="7">SGP5-SGP5p</strain>
        <tissue evidence="7">Aerial part</tissue>
    </source>
</reference>
<dbReference type="Gene3D" id="2.40.50.1070">
    <property type="match status" value="1"/>
</dbReference>
<dbReference type="PROSITE" id="PS50103">
    <property type="entry name" value="ZF_C3H1"/>
    <property type="match status" value="1"/>
</dbReference>
<feature type="domain" description="C3H1-type" evidence="6">
    <location>
        <begin position="88"/>
        <end position="117"/>
    </location>
</feature>
<evidence type="ECO:0000313" key="7">
    <source>
        <dbReference type="EMBL" id="KAJ8434169.1"/>
    </source>
</evidence>
<keyword evidence="3 4" id="KW-0862">Zinc</keyword>
<feature type="compositionally biased region" description="Polar residues" evidence="5">
    <location>
        <begin position="1"/>
        <end position="57"/>
    </location>
</feature>
<evidence type="ECO:0000313" key="8">
    <source>
        <dbReference type="Proteomes" id="UP001153076"/>
    </source>
</evidence>
<dbReference type="PANTHER" id="PTHR45904">
    <property type="entry name" value="TRNA (URACIL-5-)-METHYLTRANSFERASE"/>
    <property type="match status" value="1"/>
</dbReference>
<dbReference type="PANTHER" id="PTHR45904:SF2">
    <property type="entry name" value="TRNA (URACIL-5-)-METHYLTRANSFERASE HOMOLOG A"/>
    <property type="match status" value="1"/>
</dbReference>
<dbReference type="SUPFAM" id="SSF90229">
    <property type="entry name" value="CCCH zinc finger"/>
    <property type="match status" value="1"/>
</dbReference>
<feature type="region of interest" description="Disordered" evidence="5">
    <location>
        <begin position="1"/>
        <end position="85"/>
    </location>
</feature>
<accession>A0A9Q1K0A0</accession>
<dbReference type="AlphaFoldDB" id="A0A9Q1K0A0"/>
<comment type="caution">
    <text evidence="7">The sequence shown here is derived from an EMBL/GenBank/DDBJ whole genome shotgun (WGS) entry which is preliminary data.</text>
</comment>